<dbReference type="InterPro" id="IPR028994">
    <property type="entry name" value="Integrin_alpha_N"/>
</dbReference>
<dbReference type="PANTHER" id="PTHR16026:SF0">
    <property type="entry name" value="CARTILAGE ACIDIC PROTEIN 1"/>
    <property type="match status" value="1"/>
</dbReference>
<proteinExistence type="predicted"/>
<keyword evidence="1" id="KW-0732">Signal</keyword>
<evidence type="ECO:0000259" key="3">
    <source>
        <dbReference type="Pfam" id="PF07593"/>
    </source>
</evidence>
<dbReference type="Pfam" id="PF13517">
    <property type="entry name" value="FG-GAP_3"/>
    <property type="match status" value="2"/>
</dbReference>
<dbReference type="EMBL" id="JAKLWS010000014">
    <property type="protein sequence ID" value="MCG2589293.1"/>
    <property type="molecule type" value="Genomic_DNA"/>
</dbReference>
<dbReference type="Proteomes" id="UP001165366">
    <property type="component" value="Unassembled WGS sequence"/>
</dbReference>
<keyword evidence="5" id="KW-1185">Reference proteome</keyword>
<reference evidence="4" key="2">
    <citation type="submission" date="2024-05" db="EMBL/GenBank/DDBJ databases">
        <title>Rhodohalobacter halophilus gen. nov., sp. nov., a moderately halophilic member of the family Balneolaceae.</title>
        <authorList>
            <person name="Xia J."/>
        </authorList>
    </citation>
    <scope>NUCLEOTIDE SEQUENCE</scope>
    <source>
        <strain evidence="4">WB101</strain>
    </source>
</reference>
<dbReference type="PANTHER" id="PTHR16026">
    <property type="entry name" value="CARTILAGE ACIDIC PROTEIN 1"/>
    <property type="match status" value="1"/>
</dbReference>
<dbReference type="Pfam" id="PF07593">
    <property type="entry name" value="UnbV_ASPIC"/>
    <property type="match status" value="1"/>
</dbReference>
<evidence type="ECO:0000256" key="2">
    <source>
        <dbReference type="SAM" id="MobiDB-lite"/>
    </source>
</evidence>
<reference evidence="4" key="1">
    <citation type="submission" date="2022-01" db="EMBL/GenBank/DDBJ databases">
        <authorList>
            <person name="Wang Y."/>
        </authorList>
    </citation>
    <scope>NUCLEOTIDE SEQUENCE</scope>
    <source>
        <strain evidence="4">WB101</strain>
    </source>
</reference>
<dbReference type="InterPro" id="IPR027039">
    <property type="entry name" value="Crtac1"/>
</dbReference>
<feature type="compositionally biased region" description="Polar residues" evidence="2">
    <location>
        <begin position="208"/>
        <end position="220"/>
    </location>
</feature>
<evidence type="ECO:0000313" key="5">
    <source>
        <dbReference type="Proteomes" id="UP001165366"/>
    </source>
</evidence>
<dbReference type="InterPro" id="IPR013517">
    <property type="entry name" value="FG-GAP"/>
</dbReference>
<dbReference type="Gene3D" id="2.130.10.130">
    <property type="entry name" value="Integrin alpha, N-terminal"/>
    <property type="match status" value="2"/>
</dbReference>
<sequence length="527" mass="57657">MADVSSQAGINSYSRPPINQANTSYLEVMEGGVAVGDIDSDGWEDFFLPNLGLSDSSSAVRTLSSALFRNLGNGKFEDITVKSGLDDIPGYPVGALFFDYNNDGHQDLYVSAYGGGQLFRNDSGSFTNVTEFAGLSLQGYCGELDCFTAAASTADYDRDGHLDLLVVNNVNWNIDDPRYYGQGTLIPIHYSGQPTILFRNNGDGTFSNVSEQSSVTNQDQQGHREDGKGLSAVWSDLNNDGWPDIYIANDMTPNRLYINKKDGTFSEIGIAAHVNESKSSMGVDDGDFNHNGNYDLLTTNLIGQMTSLFQNYGNLRFDYVTYHTGIMPSERVSGWGIVFVDLNLDGLQDIAMGSGALWDPEDELENKNLIFLNSMNNGFKNVTDDVINFSNSALTRGLAVIDFDRSGTPDLIYSNIDGTPSQLIQNLSSGHNWLRVDLEGVQSNRDAIGTKVILNRKDGFQQIQTVKAGNSYTSTSSKSLFLGLKNSEVENMIIQWPSELTDTLTNIESNTILLIKENEGIVQQDAG</sequence>
<accession>A0ABS9KEK5</accession>
<feature type="domain" description="ASPIC/UnbV" evidence="3">
    <location>
        <begin position="447"/>
        <end position="513"/>
    </location>
</feature>
<organism evidence="4 5">
    <name type="scientific">Rhodohalobacter sulfatireducens</name>
    <dbReference type="NCBI Taxonomy" id="2911366"/>
    <lineage>
        <taxon>Bacteria</taxon>
        <taxon>Pseudomonadati</taxon>
        <taxon>Balneolota</taxon>
        <taxon>Balneolia</taxon>
        <taxon>Balneolales</taxon>
        <taxon>Balneolaceae</taxon>
        <taxon>Rhodohalobacter</taxon>
    </lineage>
</organism>
<dbReference type="InterPro" id="IPR011519">
    <property type="entry name" value="UnbV_ASPIC"/>
</dbReference>
<dbReference type="SUPFAM" id="SSF69318">
    <property type="entry name" value="Integrin alpha N-terminal domain"/>
    <property type="match status" value="1"/>
</dbReference>
<dbReference type="RefSeq" id="WP_237854656.1">
    <property type="nucleotide sequence ID" value="NZ_JAKLWS010000014.1"/>
</dbReference>
<evidence type="ECO:0000313" key="4">
    <source>
        <dbReference type="EMBL" id="MCG2589293.1"/>
    </source>
</evidence>
<name>A0ABS9KEK5_9BACT</name>
<protein>
    <submittedName>
        <fullName evidence="4">VCBS repeat-containing protein</fullName>
    </submittedName>
</protein>
<gene>
    <name evidence="4" type="ORF">L6773_12005</name>
</gene>
<comment type="caution">
    <text evidence="4">The sequence shown here is derived from an EMBL/GenBank/DDBJ whole genome shotgun (WGS) entry which is preliminary data.</text>
</comment>
<feature type="region of interest" description="Disordered" evidence="2">
    <location>
        <begin position="208"/>
        <end position="228"/>
    </location>
</feature>
<evidence type="ECO:0000256" key="1">
    <source>
        <dbReference type="ARBA" id="ARBA00022729"/>
    </source>
</evidence>